<protein>
    <submittedName>
        <fullName evidence="1">Uncharacterized protein</fullName>
    </submittedName>
</protein>
<evidence type="ECO:0000313" key="2">
    <source>
        <dbReference type="Proteomes" id="UP000268285"/>
    </source>
</evidence>
<keyword evidence="2" id="KW-1185">Reference proteome</keyword>
<reference evidence="1 2" key="1">
    <citation type="submission" date="2018-09" db="EMBL/GenBank/DDBJ databases">
        <authorList>
            <person name="Tagini F."/>
        </authorList>
    </citation>
    <scope>NUCLEOTIDE SEQUENCE [LARGE SCALE GENOMIC DNA]</scope>
    <source>
        <strain evidence="1 2">MK142</strain>
    </source>
</reference>
<gene>
    <name evidence="1" type="ORF">LAUMK142_00826</name>
</gene>
<dbReference type="Proteomes" id="UP000268285">
    <property type="component" value="Unassembled WGS sequence"/>
</dbReference>
<dbReference type="EMBL" id="UPHU01000001">
    <property type="protein sequence ID" value="VBA47574.1"/>
    <property type="molecule type" value="Genomic_DNA"/>
</dbReference>
<evidence type="ECO:0000313" key="1">
    <source>
        <dbReference type="EMBL" id="VBA47574.1"/>
    </source>
</evidence>
<name>A0A498QNL4_9MYCO</name>
<accession>A0A498QNL4</accession>
<organism evidence="1 2">
    <name type="scientific">Mycobacterium pseudokansasii</name>
    <dbReference type="NCBI Taxonomy" id="2341080"/>
    <lineage>
        <taxon>Bacteria</taxon>
        <taxon>Bacillati</taxon>
        <taxon>Actinomycetota</taxon>
        <taxon>Actinomycetes</taxon>
        <taxon>Mycobacteriales</taxon>
        <taxon>Mycobacteriaceae</taxon>
        <taxon>Mycobacterium</taxon>
    </lineage>
</organism>
<dbReference type="AlphaFoldDB" id="A0A498QNL4"/>
<proteinExistence type="predicted"/>
<sequence>MVGPDLTSLPRGDLAAAIYATVNGKVETMFGDSITKVDQRDDCQADVQQLRSKGFRPWS</sequence>